<sequence length="242" mass="25284">MAGAALDMSLDDLIKNNKKSGGGDGGGRGRASGPGPARRINNRGAHRATPYGAPKAPDAAWKHDMFADQSMGNGGPGGRPSAIETGTKLYVSNLDYGVSNEDIKELFAEVGDLKMYSIHYDRSGRSKGTAEIVYSRRQDALAAVKRYNNVQLDGKPMKIEMVGINLVASVGSLPLANSSTGNMNGYPRSGQGRNGGFGRSRGSVGGGRGSAARGGRGHGENISADDLDADLEKYHAESVQTN</sequence>
<comment type="caution">
    <text evidence="1">The sequence shown here is derived from an EMBL/GenBank/DDBJ whole genome shotgun (WGS) entry which is preliminary data.</text>
</comment>
<gene>
    <name evidence="1" type="ORF">L1987_21328</name>
</gene>
<accession>A0ACB9IX70</accession>
<organism evidence="1 2">
    <name type="scientific">Smallanthus sonchifolius</name>
    <dbReference type="NCBI Taxonomy" id="185202"/>
    <lineage>
        <taxon>Eukaryota</taxon>
        <taxon>Viridiplantae</taxon>
        <taxon>Streptophyta</taxon>
        <taxon>Embryophyta</taxon>
        <taxon>Tracheophyta</taxon>
        <taxon>Spermatophyta</taxon>
        <taxon>Magnoliopsida</taxon>
        <taxon>eudicotyledons</taxon>
        <taxon>Gunneridae</taxon>
        <taxon>Pentapetalae</taxon>
        <taxon>asterids</taxon>
        <taxon>campanulids</taxon>
        <taxon>Asterales</taxon>
        <taxon>Asteraceae</taxon>
        <taxon>Asteroideae</taxon>
        <taxon>Heliantheae alliance</taxon>
        <taxon>Millerieae</taxon>
        <taxon>Smallanthus</taxon>
    </lineage>
</organism>
<evidence type="ECO:0000313" key="2">
    <source>
        <dbReference type="Proteomes" id="UP001056120"/>
    </source>
</evidence>
<reference evidence="1 2" key="2">
    <citation type="journal article" date="2022" name="Mol. Ecol. Resour.">
        <title>The genomes of chicory, endive, great burdock and yacon provide insights into Asteraceae paleo-polyploidization history and plant inulin production.</title>
        <authorList>
            <person name="Fan W."/>
            <person name="Wang S."/>
            <person name="Wang H."/>
            <person name="Wang A."/>
            <person name="Jiang F."/>
            <person name="Liu H."/>
            <person name="Zhao H."/>
            <person name="Xu D."/>
            <person name="Zhang Y."/>
        </authorList>
    </citation>
    <scope>NUCLEOTIDE SEQUENCE [LARGE SCALE GENOMIC DNA]</scope>
    <source>
        <strain evidence="2">cv. Yunnan</strain>
        <tissue evidence="1">Leaves</tissue>
    </source>
</reference>
<evidence type="ECO:0000313" key="1">
    <source>
        <dbReference type="EMBL" id="KAI3811602.1"/>
    </source>
</evidence>
<dbReference type="Proteomes" id="UP001056120">
    <property type="component" value="Linkage Group LG07"/>
</dbReference>
<protein>
    <submittedName>
        <fullName evidence="1">Uncharacterized protein</fullName>
    </submittedName>
</protein>
<reference evidence="2" key="1">
    <citation type="journal article" date="2022" name="Mol. Ecol. Resour.">
        <title>The genomes of chicory, endive, great burdock and yacon provide insights into Asteraceae palaeo-polyploidization history and plant inulin production.</title>
        <authorList>
            <person name="Fan W."/>
            <person name="Wang S."/>
            <person name="Wang H."/>
            <person name="Wang A."/>
            <person name="Jiang F."/>
            <person name="Liu H."/>
            <person name="Zhao H."/>
            <person name="Xu D."/>
            <person name="Zhang Y."/>
        </authorList>
    </citation>
    <scope>NUCLEOTIDE SEQUENCE [LARGE SCALE GENOMIC DNA]</scope>
    <source>
        <strain evidence="2">cv. Yunnan</strain>
    </source>
</reference>
<proteinExistence type="predicted"/>
<keyword evidence="2" id="KW-1185">Reference proteome</keyword>
<name>A0ACB9IX70_9ASTR</name>
<dbReference type="EMBL" id="CM042024">
    <property type="protein sequence ID" value="KAI3811602.1"/>
    <property type="molecule type" value="Genomic_DNA"/>
</dbReference>